<evidence type="ECO:0000256" key="6">
    <source>
        <dbReference type="ARBA" id="ARBA00023136"/>
    </source>
</evidence>
<evidence type="ECO:0000313" key="9">
    <source>
        <dbReference type="Proteomes" id="UP000290657"/>
    </source>
</evidence>
<evidence type="ECO:0000256" key="5">
    <source>
        <dbReference type="ARBA" id="ARBA00022989"/>
    </source>
</evidence>
<evidence type="ECO:0000256" key="1">
    <source>
        <dbReference type="ARBA" id="ARBA00004162"/>
    </source>
</evidence>
<accession>A0A4Q0XSA4</accession>
<keyword evidence="5" id="KW-1133">Transmembrane helix</keyword>
<evidence type="ECO:0000256" key="4">
    <source>
        <dbReference type="ARBA" id="ARBA00022692"/>
    </source>
</evidence>
<name>A0A4Q0XSA4_9BACT</name>
<evidence type="ECO:0000256" key="2">
    <source>
        <dbReference type="ARBA" id="ARBA00005811"/>
    </source>
</evidence>
<dbReference type="Proteomes" id="UP000290657">
    <property type="component" value="Unassembled WGS sequence"/>
</dbReference>
<dbReference type="AlphaFoldDB" id="A0A4Q0XSA4"/>
<keyword evidence="7" id="KW-0653">Protein transport</keyword>
<evidence type="ECO:0000313" key="8">
    <source>
        <dbReference type="EMBL" id="RXJ60162.1"/>
    </source>
</evidence>
<dbReference type="GO" id="GO:0015031">
    <property type="term" value="P:protein transport"/>
    <property type="evidence" value="ECO:0007669"/>
    <property type="project" value="UniProtKB-KW"/>
</dbReference>
<evidence type="ECO:0000256" key="3">
    <source>
        <dbReference type="ARBA" id="ARBA00022475"/>
    </source>
</evidence>
<keyword evidence="6" id="KW-0472">Membrane</keyword>
<dbReference type="OrthoDB" id="9798629at2"/>
<keyword evidence="4 7" id="KW-0812">Transmembrane</keyword>
<protein>
    <submittedName>
        <fullName evidence="8">TonB system transport protein ExbD</fullName>
    </submittedName>
</protein>
<evidence type="ECO:0000256" key="7">
    <source>
        <dbReference type="RuleBase" id="RU003879"/>
    </source>
</evidence>
<comment type="subcellular location">
    <subcellularLocation>
        <location evidence="1">Cell membrane</location>
        <topology evidence="1">Single-pass membrane protein</topology>
    </subcellularLocation>
    <subcellularLocation>
        <location evidence="7">Cell membrane</location>
        <topology evidence="7">Single-pass type II membrane protein</topology>
    </subcellularLocation>
</comment>
<gene>
    <name evidence="8" type="ORF">CRV04_03940</name>
</gene>
<keyword evidence="9" id="KW-1185">Reference proteome</keyword>
<dbReference type="Pfam" id="PF02472">
    <property type="entry name" value="ExbD"/>
    <property type="match status" value="1"/>
</dbReference>
<dbReference type="Gene3D" id="3.30.420.270">
    <property type="match status" value="1"/>
</dbReference>
<keyword evidence="3" id="KW-1003">Cell membrane</keyword>
<dbReference type="GO" id="GO:0022857">
    <property type="term" value="F:transmembrane transporter activity"/>
    <property type="evidence" value="ECO:0007669"/>
    <property type="project" value="InterPro"/>
</dbReference>
<dbReference type="PANTHER" id="PTHR30558">
    <property type="entry name" value="EXBD MEMBRANE COMPONENT OF PMF-DRIVEN MACROMOLECULE IMPORT SYSTEM"/>
    <property type="match status" value="1"/>
</dbReference>
<comment type="similarity">
    <text evidence="2 7">Belongs to the ExbD/TolR family.</text>
</comment>
<organism evidence="8 9">
    <name type="scientific">Candidatus Marinarcus aquaticus</name>
    <dbReference type="NCBI Taxonomy" id="2044504"/>
    <lineage>
        <taxon>Bacteria</taxon>
        <taxon>Pseudomonadati</taxon>
        <taxon>Campylobacterota</taxon>
        <taxon>Epsilonproteobacteria</taxon>
        <taxon>Campylobacterales</taxon>
        <taxon>Arcobacteraceae</taxon>
        <taxon>Candidatus Marinarcus</taxon>
    </lineage>
</organism>
<dbReference type="GO" id="GO:0005886">
    <property type="term" value="C:plasma membrane"/>
    <property type="evidence" value="ECO:0007669"/>
    <property type="project" value="UniProtKB-SubCell"/>
</dbReference>
<keyword evidence="7" id="KW-0813">Transport</keyword>
<dbReference type="RefSeq" id="WP_128995510.1">
    <property type="nucleotide sequence ID" value="NZ_PDKN01000002.1"/>
</dbReference>
<dbReference type="EMBL" id="PDKN01000002">
    <property type="protein sequence ID" value="RXJ60162.1"/>
    <property type="molecule type" value="Genomic_DNA"/>
</dbReference>
<sequence>MKLQKFNSINVIPFIDVLLVLLAIVLLTSTFIAKGDIPVALAQAQSSTDLSMQQESVITIKADNSMFLNKLHISLEALEVKLQSMNSQSHIYIKCDKKADFESFVKVLDLLKSNAFENISIITKK</sequence>
<proteinExistence type="inferred from homology"/>
<dbReference type="InterPro" id="IPR003400">
    <property type="entry name" value="ExbD"/>
</dbReference>
<comment type="caution">
    <text evidence="8">The sequence shown here is derived from an EMBL/GenBank/DDBJ whole genome shotgun (WGS) entry which is preliminary data.</text>
</comment>
<reference evidence="8 9" key="1">
    <citation type="submission" date="2017-10" db="EMBL/GenBank/DDBJ databases">
        <title>Genomics of the genus Arcobacter.</title>
        <authorList>
            <person name="Perez-Cataluna A."/>
            <person name="Figueras M.J."/>
        </authorList>
    </citation>
    <scope>NUCLEOTIDE SEQUENCE [LARGE SCALE GENOMIC DNA]</scope>
    <source>
        <strain evidence="8 9">CECT 8987</strain>
    </source>
</reference>
<dbReference type="PANTHER" id="PTHR30558:SF7">
    <property type="entry name" value="TOL-PAL SYSTEM PROTEIN TOLR"/>
    <property type="match status" value="1"/>
</dbReference>